<proteinExistence type="predicted"/>
<accession>A0A081NL69</accession>
<evidence type="ECO:0000313" key="2">
    <source>
        <dbReference type="Proteomes" id="UP000028073"/>
    </source>
</evidence>
<dbReference type="InterPro" id="IPR021505">
    <property type="entry name" value="Phage_B3_Orf6"/>
</dbReference>
<dbReference type="EMBL" id="JOKH01000001">
    <property type="protein sequence ID" value="KEQ19192.1"/>
    <property type="molecule type" value="Genomic_DNA"/>
</dbReference>
<dbReference type="eggNOG" id="ENOG502ZBJ1">
    <property type="taxonomic scope" value="Bacteria"/>
</dbReference>
<dbReference type="Pfam" id="PF11363">
    <property type="entry name" value="DUF3164"/>
    <property type="match status" value="1"/>
</dbReference>
<sequence length="206" mass="23185">MTEKQTIPDGYRQDHEGRLVPEDKIKPIDRARDELVMELISQALPLSKMLAQFKGKAIGDCRAFVELSLEQYGVKLGGKKGNTELLSFDGRYKIEIKNRPVIGLSEQAEAAKELIDRYLDRVTEGSSGELRKLVMHAFRKDSKGSLSQSRIIGLRSMDIQDEDWQTAMQALTDASFVKTTVTYILVRERVGDTDEWQVVPLSLPAA</sequence>
<name>A0A081NL69_9GAMM</name>
<organism evidence="1 2">
    <name type="scientific">Endozoicomonas numazuensis</name>
    <dbReference type="NCBI Taxonomy" id="1137799"/>
    <lineage>
        <taxon>Bacteria</taxon>
        <taxon>Pseudomonadati</taxon>
        <taxon>Pseudomonadota</taxon>
        <taxon>Gammaproteobacteria</taxon>
        <taxon>Oceanospirillales</taxon>
        <taxon>Endozoicomonadaceae</taxon>
        <taxon>Endozoicomonas</taxon>
    </lineage>
</organism>
<gene>
    <name evidence="1" type="ORF">GZ78_04140</name>
</gene>
<dbReference type="AlphaFoldDB" id="A0A081NL69"/>
<dbReference type="OrthoDB" id="7554786at2"/>
<dbReference type="STRING" id="1137799.GZ78_04140"/>
<reference evidence="1 2" key="1">
    <citation type="submission" date="2014-06" db="EMBL/GenBank/DDBJ databases">
        <title>Whole Genome Sequences of Three Symbiotic Endozoicomonas Bacteria.</title>
        <authorList>
            <person name="Neave M.J."/>
            <person name="Apprill A."/>
            <person name="Voolstra C.R."/>
        </authorList>
    </citation>
    <scope>NUCLEOTIDE SEQUENCE [LARGE SCALE GENOMIC DNA]</scope>
    <source>
        <strain evidence="1 2">DSM 25634</strain>
    </source>
</reference>
<comment type="caution">
    <text evidence="1">The sequence shown here is derived from an EMBL/GenBank/DDBJ whole genome shotgun (WGS) entry which is preliminary data.</text>
</comment>
<evidence type="ECO:0000313" key="1">
    <source>
        <dbReference type="EMBL" id="KEQ19192.1"/>
    </source>
</evidence>
<dbReference type="Proteomes" id="UP000028073">
    <property type="component" value="Unassembled WGS sequence"/>
</dbReference>
<keyword evidence="2" id="KW-1185">Reference proteome</keyword>
<evidence type="ECO:0008006" key="3">
    <source>
        <dbReference type="Google" id="ProtNLM"/>
    </source>
</evidence>
<protein>
    <recommendedName>
        <fullName evidence="3">Sulfate transporter</fullName>
    </recommendedName>
</protein>